<comment type="caution">
    <text evidence="1">The sequence shown here is derived from an EMBL/GenBank/DDBJ whole genome shotgun (WGS) entry which is preliminary data.</text>
</comment>
<dbReference type="EMBL" id="JAHZST010000007">
    <property type="protein sequence ID" value="MBW8184289.1"/>
    <property type="molecule type" value="Genomic_DNA"/>
</dbReference>
<evidence type="ECO:0000313" key="1">
    <source>
        <dbReference type="EMBL" id="MBW8184289.1"/>
    </source>
</evidence>
<reference evidence="1 2" key="1">
    <citation type="submission" date="2021-07" db="EMBL/GenBank/DDBJ databases">
        <title>Shewanella sp. nov, isolated from SCS.</title>
        <authorList>
            <person name="Cao W.R."/>
        </authorList>
    </citation>
    <scope>NUCLEOTIDE SEQUENCE [LARGE SCALE GENOMIC DNA]</scope>
    <source>
        <strain evidence="1 2">NR704-98</strain>
    </source>
</reference>
<proteinExistence type="predicted"/>
<dbReference type="Proteomes" id="UP001195963">
    <property type="component" value="Unassembled WGS sequence"/>
</dbReference>
<accession>A0ABS7E3N4</accession>
<gene>
    <name evidence="1" type="ORF">K0625_11435</name>
</gene>
<dbReference type="RefSeq" id="WP_220109818.1">
    <property type="nucleotide sequence ID" value="NZ_JAHZST010000007.1"/>
</dbReference>
<evidence type="ECO:0000313" key="2">
    <source>
        <dbReference type="Proteomes" id="UP001195963"/>
    </source>
</evidence>
<organism evidence="1 2">
    <name type="scientific">Shewanella nanhaiensis</name>
    <dbReference type="NCBI Taxonomy" id="2864872"/>
    <lineage>
        <taxon>Bacteria</taxon>
        <taxon>Pseudomonadati</taxon>
        <taxon>Pseudomonadota</taxon>
        <taxon>Gammaproteobacteria</taxon>
        <taxon>Alteromonadales</taxon>
        <taxon>Shewanellaceae</taxon>
        <taxon>Shewanella</taxon>
    </lineage>
</organism>
<protein>
    <submittedName>
        <fullName evidence="1">Uncharacterized protein</fullName>
    </submittedName>
</protein>
<keyword evidence="2" id="KW-1185">Reference proteome</keyword>
<name>A0ABS7E3N4_9GAMM</name>
<sequence>MGTSGDERLMTCDAVSEVYSTFRSTDAGGDMIFSTLLAAQLSNKKVFVRTVESSNECKIAYVTLDKQ</sequence>